<accession>A0A7Y8CB63</accession>
<evidence type="ECO:0000313" key="2">
    <source>
        <dbReference type="Proteomes" id="UP000517547"/>
    </source>
</evidence>
<evidence type="ECO:0000313" key="1">
    <source>
        <dbReference type="EMBL" id="NWC12298.1"/>
    </source>
</evidence>
<organism evidence="1 2">
    <name type="scientific">Pseudomonas gingeri</name>
    <dbReference type="NCBI Taxonomy" id="117681"/>
    <lineage>
        <taxon>Bacteria</taxon>
        <taxon>Pseudomonadati</taxon>
        <taxon>Pseudomonadota</taxon>
        <taxon>Gammaproteobacteria</taxon>
        <taxon>Pseudomonadales</taxon>
        <taxon>Pseudomonadaceae</taxon>
        <taxon>Pseudomonas</taxon>
    </lineage>
</organism>
<dbReference type="RefSeq" id="WP_017129452.1">
    <property type="nucleotide sequence ID" value="NZ_JACAOR010000011.1"/>
</dbReference>
<comment type="caution">
    <text evidence="1">The sequence shown here is derived from an EMBL/GenBank/DDBJ whole genome shotgun (WGS) entry which is preliminary data.</text>
</comment>
<gene>
    <name evidence="1" type="ORF">HX845_01440</name>
</gene>
<dbReference type="AlphaFoldDB" id="A0A7Y8CB63"/>
<dbReference type="Proteomes" id="UP000517547">
    <property type="component" value="Unassembled WGS sequence"/>
</dbReference>
<reference evidence="1 2" key="1">
    <citation type="submission" date="2020-04" db="EMBL/GenBank/DDBJ databases">
        <title>Molecular characterization of pseudomonads from Agaricus bisporus reveal novel blotch 2 pathogens in Western Europe.</title>
        <authorList>
            <person name="Taparia T."/>
            <person name="Krijger M."/>
            <person name="Haynes E."/>
            <person name="Elpinstone J.G."/>
            <person name="Noble R."/>
            <person name="Van Der Wolf J."/>
        </authorList>
    </citation>
    <scope>NUCLEOTIDE SEQUENCE [LARGE SCALE GENOMIC DNA]</scope>
    <source>
        <strain evidence="1 2">IPO3738</strain>
    </source>
</reference>
<protein>
    <submittedName>
        <fullName evidence="1">Uncharacterized protein</fullName>
    </submittedName>
</protein>
<proteinExistence type="predicted"/>
<sequence length="181" mass="19468">MAITLHNQTGFISQFVVKQGDLIIARLPGLEPDATLIVPLDDTRQVNASTVIDGNTYVSAPLEIRGSMGFLAQVLQVPSQGSYEFEVVESPSPVADQLSFQKTCLNPVTFTLTRDDKPLQNVVVSDSFRVETLNIGHTFSAYAIINGITTATVSTSNPNATISAVQDTSTLESGYFTLVVQ</sequence>
<dbReference type="GeneID" id="57662793"/>
<name>A0A7Y8CB63_9PSED</name>
<dbReference type="EMBL" id="JACAQE010000001">
    <property type="protein sequence ID" value="NWC12298.1"/>
    <property type="molecule type" value="Genomic_DNA"/>
</dbReference>